<accession>A0A1L9PD58</accession>
<evidence type="ECO:0000313" key="1">
    <source>
        <dbReference type="EMBL" id="OJI99394.1"/>
    </source>
</evidence>
<dbReference type="GeneID" id="63727295"/>
<name>A0A1L9PD58_ASPVE</name>
<dbReference type="RefSeq" id="XP_040665157.1">
    <property type="nucleotide sequence ID" value="XM_040811784.1"/>
</dbReference>
<dbReference type="AlphaFoldDB" id="A0A1L9PD58"/>
<dbReference type="VEuPathDB" id="FungiDB:ASPVEDRAFT_38822"/>
<keyword evidence="2" id="KW-1185">Reference proteome</keyword>
<dbReference type="STRING" id="1036611.A0A1L9PD58"/>
<organism evidence="1 2">
    <name type="scientific">Aspergillus versicolor CBS 583.65</name>
    <dbReference type="NCBI Taxonomy" id="1036611"/>
    <lineage>
        <taxon>Eukaryota</taxon>
        <taxon>Fungi</taxon>
        <taxon>Dikarya</taxon>
        <taxon>Ascomycota</taxon>
        <taxon>Pezizomycotina</taxon>
        <taxon>Eurotiomycetes</taxon>
        <taxon>Eurotiomycetidae</taxon>
        <taxon>Eurotiales</taxon>
        <taxon>Aspergillaceae</taxon>
        <taxon>Aspergillus</taxon>
        <taxon>Aspergillus subgen. Nidulantes</taxon>
    </lineage>
</organism>
<dbReference type="EMBL" id="KV878126">
    <property type="protein sequence ID" value="OJI99394.1"/>
    <property type="molecule type" value="Genomic_DNA"/>
</dbReference>
<reference evidence="2" key="1">
    <citation type="journal article" date="2017" name="Genome Biol.">
        <title>Comparative genomics reveals high biological diversity and specific adaptations in the industrially and medically important fungal genus Aspergillus.</title>
        <authorList>
            <person name="de Vries R.P."/>
            <person name="Riley R."/>
            <person name="Wiebenga A."/>
            <person name="Aguilar-Osorio G."/>
            <person name="Amillis S."/>
            <person name="Uchima C.A."/>
            <person name="Anderluh G."/>
            <person name="Asadollahi M."/>
            <person name="Askin M."/>
            <person name="Barry K."/>
            <person name="Battaglia E."/>
            <person name="Bayram O."/>
            <person name="Benocci T."/>
            <person name="Braus-Stromeyer S.A."/>
            <person name="Caldana C."/>
            <person name="Canovas D."/>
            <person name="Cerqueira G.C."/>
            <person name="Chen F."/>
            <person name="Chen W."/>
            <person name="Choi C."/>
            <person name="Clum A."/>
            <person name="Dos Santos R.A."/>
            <person name="Damasio A.R."/>
            <person name="Diallinas G."/>
            <person name="Emri T."/>
            <person name="Fekete E."/>
            <person name="Flipphi M."/>
            <person name="Freyberg S."/>
            <person name="Gallo A."/>
            <person name="Gournas C."/>
            <person name="Habgood R."/>
            <person name="Hainaut M."/>
            <person name="Harispe M.L."/>
            <person name="Henrissat B."/>
            <person name="Hilden K.S."/>
            <person name="Hope R."/>
            <person name="Hossain A."/>
            <person name="Karabika E."/>
            <person name="Karaffa L."/>
            <person name="Karanyi Z."/>
            <person name="Krasevec N."/>
            <person name="Kuo A."/>
            <person name="Kusch H."/>
            <person name="LaButti K."/>
            <person name="Lagendijk E.L."/>
            <person name="Lapidus A."/>
            <person name="Levasseur A."/>
            <person name="Lindquist E."/>
            <person name="Lipzen A."/>
            <person name="Logrieco A.F."/>
            <person name="MacCabe A."/>
            <person name="Maekelae M.R."/>
            <person name="Malavazi I."/>
            <person name="Melin P."/>
            <person name="Meyer V."/>
            <person name="Mielnichuk N."/>
            <person name="Miskei M."/>
            <person name="Molnar A.P."/>
            <person name="Mule G."/>
            <person name="Ngan C.Y."/>
            <person name="Orejas M."/>
            <person name="Orosz E."/>
            <person name="Ouedraogo J.P."/>
            <person name="Overkamp K.M."/>
            <person name="Park H.-S."/>
            <person name="Perrone G."/>
            <person name="Piumi F."/>
            <person name="Punt P.J."/>
            <person name="Ram A.F."/>
            <person name="Ramon A."/>
            <person name="Rauscher S."/>
            <person name="Record E."/>
            <person name="Riano-Pachon D.M."/>
            <person name="Robert V."/>
            <person name="Roehrig J."/>
            <person name="Ruller R."/>
            <person name="Salamov A."/>
            <person name="Salih N.S."/>
            <person name="Samson R.A."/>
            <person name="Sandor E."/>
            <person name="Sanguinetti M."/>
            <person name="Schuetze T."/>
            <person name="Sepcic K."/>
            <person name="Shelest E."/>
            <person name="Sherlock G."/>
            <person name="Sophianopoulou V."/>
            <person name="Squina F.M."/>
            <person name="Sun H."/>
            <person name="Susca A."/>
            <person name="Todd R.B."/>
            <person name="Tsang A."/>
            <person name="Unkles S.E."/>
            <person name="van de Wiele N."/>
            <person name="van Rossen-Uffink D."/>
            <person name="Oliveira J.V."/>
            <person name="Vesth T.C."/>
            <person name="Visser J."/>
            <person name="Yu J.-H."/>
            <person name="Zhou M."/>
            <person name="Andersen M.R."/>
            <person name="Archer D.B."/>
            <person name="Baker S.E."/>
            <person name="Benoit I."/>
            <person name="Brakhage A.A."/>
            <person name="Braus G.H."/>
            <person name="Fischer R."/>
            <person name="Frisvad J.C."/>
            <person name="Goldman G.H."/>
            <person name="Houbraken J."/>
            <person name="Oakley B."/>
            <person name="Pocsi I."/>
            <person name="Scazzocchio C."/>
            <person name="Seiboth B."/>
            <person name="vanKuyk P.A."/>
            <person name="Wortman J."/>
            <person name="Dyer P.S."/>
            <person name="Grigoriev I.V."/>
        </authorList>
    </citation>
    <scope>NUCLEOTIDE SEQUENCE [LARGE SCALE GENOMIC DNA]</scope>
    <source>
        <strain evidence="2">CBS 583.65</strain>
    </source>
</reference>
<sequence length="247" mass="28777">MSLKLKVRNISRPLCQGLENALELAGKRETAQRFRQIQHERFGLSSSECESLRSYFIYDELIWISRQRGKSLWYMMEDMKPASEEPPGGDEPPEGYEFLHASFRENKGERQRAIDAFESARKRIKKSPLYRAMKSQQQCRNWHLSDWLVSRCKESGGCCVRECRCCDKNSYEAEDRKGHCTPACECCQKEKGLQFPIDLEGYREELYFNVDPADSDVFSRRMMDPYVWGLLNKNEIVLQGCSPNVVV</sequence>
<dbReference type="Proteomes" id="UP000184073">
    <property type="component" value="Unassembled WGS sequence"/>
</dbReference>
<dbReference type="OrthoDB" id="4492449at2759"/>
<gene>
    <name evidence="1" type="ORF">ASPVEDRAFT_38822</name>
</gene>
<evidence type="ECO:0000313" key="2">
    <source>
        <dbReference type="Proteomes" id="UP000184073"/>
    </source>
</evidence>
<proteinExistence type="predicted"/>
<protein>
    <submittedName>
        <fullName evidence="1">Uncharacterized protein</fullName>
    </submittedName>
</protein>